<keyword evidence="6 8" id="KW-1133">Transmembrane helix</keyword>
<proteinExistence type="inferred from homology"/>
<dbReference type="OMA" id="HIILHIV"/>
<sequence length="111" mass="12427">MGALAVVSKFRQEYMKSVPTKIKIIDSYLLYIFITGVYQFIYCGLVGTFPFNSFLSGFVSSVSCFVLAVCLRLQVNPVNSSHFNGISPERGFADFLFAHIILHLVIMNFIG</sequence>
<dbReference type="AlphaFoldDB" id="A0A7M7G568"/>
<evidence type="ECO:0000256" key="6">
    <source>
        <dbReference type="ARBA" id="ARBA00022989"/>
    </source>
</evidence>
<evidence type="ECO:0000256" key="7">
    <source>
        <dbReference type="ARBA" id="ARBA00023136"/>
    </source>
</evidence>
<dbReference type="GO" id="GO:0006487">
    <property type="term" value="P:protein N-linked glycosylation"/>
    <property type="evidence" value="ECO:0007669"/>
    <property type="project" value="TreeGrafter"/>
</dbReference>
<reference evidence="9" key="1">
    <citation type="submission" date="2021-01" db="UniProtKB">
        <authorList>
            <consortium name="EnsemblMetazoa"/>
        </authorList>
    </citation>
    <scope>IDENTIFICATION</scope>
</reference>
<dbReference type="EnsemblMetazoa" id="XM_001599553">
    <property type="protein sequence ID" value="XP_001599603"/>
    <property type="gene ID" value="LOC100115214"/>
</dbReference>
<feature type="transmembrane region" description="Helical" evidence="8">
    <location>
        <begin position="92"/>
        <end position="110"/>
    </location>
</feature>
<feature type="transmembrane region" description="Helical" evidence="8">
    <location>
        <begin position="53"/>
        <end position="71"/>
    </location>
</feature>
<dbReference type="FunCoup" id="A0A7M7G568">
    <property type="interactions" value="1346"/>
</dbReference>
<keyword evidence="7 8" id="KW-0472">Membrane</keyword>
<dbReference type="KEGG" id="nvi:100115214"/>
<comment type="subcellular location">
    <subcellularLocation>
        <location evidence="1 8">Endoplasmic reticulum membrane</location>
        <topology evidence="1 8">Multi-pass membrane protein</topology>
    </subcellularLocation>
</comment>
<evidence type="ECO:0000256" key="2">
    <source>
        <dbReference type="ARBA" id="ARBA00004922"/>
    </source>
</evidence>
<dbReference type="InterPro" id="IPR003038">
    <property type="entry name" value="DAD/Ost2"/>
</dbReference>
<dbReference type="GO" id="GO:0008250">
    <property type="term" value="C:oligosaccharyltransferase complex"/>
    <property type="evidence" value="ECO:0007669"/>
    <property type="project" value="InterPro"/>
</dbReference>
<keyword evidence="4 8" id="KW-0812">Transmembrane</keyword>
<evidence type="ECO:0000313" key="9">
    <source>
        <dbReference type="EnsemblMetazoa" id="XP_001599603"/>
    </source>
</evidence>
<comment type="subunit">
    <text evidence="8">Component of the oligosaccharyltransferase (OST) complex.</text>
</comment>
<evidence type="ECO:0000256" key="8">
    <source>
        <dbReference type="RuleBase" id="RU361136"/>
    </source>
</evidence>
<dbReference type="OrthoDB" id="445566at2759"/>
<evidence type="ECO:0000313" key="10">
    <source>
        <dbReference type="Proteomes" id="UP000002358"/>
    </source>
</evidence>
<comment type="function">
    <text evidence="8">Subunit of the oligosaccharyl transferase (OST) complex that catalyzes the initial transfer of a defined glycan (Glc(3)Man(9)GlcNAc(2) in eukaryotes) from the lipid carrier dolichol-pyrophosphate to an asparagine residue within an Asn-X-Ser/Thr consensus motif in nascent polypeptide chains, the first step in protein N-glycosylation. N-glycosylation occurs cotranslationally and the complex associates with the Sec61 complex at the channel-forming translocon complex that mediates protein translocation across the endoplasmic reticulum (ER). All subunits are required for a maximal enzyme activity.</text>
</comment>
<evidence type="ECO:0000256" key="4">
    <source>
        <dbReference type="ARBA" id="ARBA00022692"/>
    </source>
</evidence>
<comment type="pathway">
    <text evidence="2 8">Protein modification; protein glycosylation.</text>
</comment>
<evidence type="ECO:0000256" key="3">
    <source>
        <dbReference type="ARBA" id="ARBA00009386"/>
    </source>
</evidence>
<keyword evidence="5 8" id="KW-0256">Endoplasmic reticulum</keyword>
<dbReference type="Proteomes" id="UP000002358">
    <property type="component" value="Unassembled WGS sequence"/>
</dbReference>
<feature type="transmembrane region" description="Helical" evidence="8">
    <location>
        <begin position="28"/>
        <end position="47"/>
    </location>
</feature>
<dbReference type="PIRSF" id="PIRSF005588">
    <property type="entry name" value="DAD"/>
    <property type="match status" value="1"/>
</dbReference>
<accession>A0A7M7G568</accession>
<dbReference type="PANTHER" id="PTHR10705">
    <property type="entry name" value="DOLICHYL-DIPHOSPHOOLIGOSACCHARIDE--PROTEIN GLYCOSYLTRANSFERASE SUBUNIT DAD1"/>
    <property type="match status" value="1"/>
</dbReference>
<dbReference type="SMR" id="A0A7M7G568"/>
<organism evidence="9 10">
    <name type="scientific">Nasonia vitripennis</name>
    <name type="common">Parasitic wasp</name>
    <dbReference type="NCBI Taxonomy" id="7425"/>
    <lineage>
        <taxon>Eukaryota</taxon>
        <taxon>Metazoa</taxon>
        <taxon>Ecdysozoa</taxon>
        <taxon>Arthropoda</taxon>
        <taxon>Hexapoda</taxon>
        <taxon>Insecta</taxon>
        <taxon>Pterygota</taxon>
        <taxon>Neoptera</taxon>
        <taxon>Endopterygota</taxon>
        <taxon>Hymenoptera</taxon>
        <taxon>Apocrita</taxon>
        <taxon>Proctotrupomorpha</taxon>
        <taxon>Chalcidoidea</taxon>
        <taxon>Pteromalidae</taxon>
        <taxon>Pteromalinae</taxon>
        <taxon>Nasonia</taxon>
    </lineage>
</organism>
<name>A0A7M7G568_NASVI</name>
<protein>
    <recommendedName>
        <fullName evidence="8">Dolichyl-diphosphooligosaccharide--protein glycosyltransferase subunit DAD1</fullName>
        <shortName evidence="8">Oligosaccharyl transferase subunit DAD1</shortName>
    </recommendedName>
</protein>
<evidence type="ECO:0000256" key="5">
    <source>
        <dbReference type="ARBA" id="ARBA00022824"/>
    </source>
</evidence>
<gene>
    <name evidence="9" type="primary">100115214</name>
</gene>
<dbReference type="PANTHER" id="PTHR10705:SF0">
    <property type="entry name" value="DOLICHYL-DIPHOSPHOOLIGOSACCHARIDE--PROTEIN GLYCOSYLTRANSFERASE SUBUNIT DAD1"/>
    <property type="match status" value="1"/>
</dbReference>
<dbReference type="UniPathway" id="UPA00378"/>
<comment type="similarity">
    <text evidence="3 8">Belongs to the DAD/OST2 family.</text>
</comment>
<dbReference type="InParanoid" id="A0A7M7G568"/>
<evidence type="ECO:0000256" key="1">
    <source>
        <dbReference type="ARBA" id="ARBA00004477"/>
    </source>
</evidence>
<dbReference type="Pfam" id="PF02109">
    <property type="entry name" value="DAD"/>
    <property type="match status" value="1"/>
</dbReference>
<keyword evidence="10" id="KW-1185">Reference proteome</keyword>